<organism evidence="2 3">
    <name type="scientific">Streptomyces vulcanius</name>
    <dbReference type="NCBI Taxonomy" id="1441876"/>
    <lineage>
        <taxon>Bacteria</taxon>
        <taxon>Bacillati</taxon>
        <taxon>Actinomycetota</taxon>
        <taxon>Actinomycetes</taxon>
        <taxon>Kitasatosporales</taxon>
        <taxon>Streptomycetaceae</taxon>
        <taxon>Streptomyces</taxon>
    </lineage>
</organism>
<protein>
    <submittedName>
        <fullName evidence="2">Uncharacterized protein</fullName>
    </submittedName>
</protein>
<evidence type="ECO:0000256" key="1">
    <source>
        <dbReference type="SAM" id="MobiDB-lite"/>
    </source>
</evidence>
<name>A0ABV9B5P8_9ACTN</name>
<evidence type="ECO:0000313" key="3">
    <source>
        <dbReference type="Proteomes" id="UP001595839"/>
    </source>
</evidence>
<sequence length="421" mass="43689">MAPAPVDVRVARGEDGTIRIAPGSAAGPDFARAVLDVAGAVLAWSVLGDPGPPVAEVHDVGRAQQWLWAVYGERVAAAVHDCASGAPDAVRVRADPTALAGAAARLGLGHWAARWWPASHTDGIPALEPDVLGLELAALTHGCQQLFDDVGDQPDDCVPELIEDHRAALEPLIRWWRAAPQPADTARHLERVLRLIDGAADAAGLDGPHLRHLRAALDDDGPAGTPVDPGALFARPGGYALAAGGPLATGGRVIARGSGTNDWRRCPPGLVDASETAVTWTARALGARRRIDVEAVAHLAAPAAGAHLVAEVRVDDGRPHRVPLARRDDLWTGHADLDLPATAMPSRIEVGVLLPGFDPGPGPGPDAGRGPGPDARTSGRADRDAVRALVRRRLATAAEPHASDAGLFLAEIAAAATDEDY</sequence>
<comment type="caution">
    <text evidence="2">The sequence shown here is derived from an EMBL/GenBank/DDBJ whole genome shotgun (WGS) entry which is preliminary data.</text>
</comment>
<accession>A0ABV9B5P8</accession>
<dbReference type="Proteomes" id="UP001595839">
    <property type="component" value="Unassembled WGS sequence"/>
</dbReference>
<proteinExistence type="predicted"/>
<dbReference type="RefSeq" id="WP_381184499.1">
    <property type="nucleotide sequence ID" value="NZ_JBHSFK010000042.1"/>
</dbReference>
<dbReference type="EMBL" id="JBHSFK010000042">
    <property type="protein sequence ID" value="MFC4506345.1"/>
    <property type="molecule type" value="Genomic_DNA"/>
</dbReference>
<feature type="region of interest" description="Disordered" evidence="1">
    <location>
        <begin position="354"/>
        <end position="384"/>
    </location>
</feature>
<gene>
    <name evidence="2" type="ORF">ACFPIH_44070</name>
</gene>
<keyword evidence="3" id="KW-1185">Reference proteome</keyword>
<evidence type="ECO:0000313" key="2">
    <source>
        <dbReference type="EMBL" id="MFC4506345.1"/>
    </source>
</evidence>
<reference evidence="3" key="1">
    <citation type="journal article" date="2019" name="Int. J. Syst. Evol. Microbiol.">
        <title>The Global Catalogue of Microorganisms (GCM) 10K type strain sequencing project: providing services to taxonomists for standard genome sequencing and annotation.</title>
        <authorList>
            <consortium name="The Broad Institute Genomics Platform"/>
            <consortium name="The Broad Institute Genome Sequencing Center for Infectious Disease"/>
            <person name="Wu L."/>
            <person name="Ma J."/>
        </authorList>
    </citation>
    <scope>NUCLEOTIDE SEQUENCE [LARGE SCALE GENOMIC DNA]</scope>
    <source>
        <strain evidence="3">CGMCC 4.7177</strain>
    </source>
</reference>